<gene>
    <name evidence="2" type="ORF">F1649_20755</name>
</gene>
<proteinExistence type="predicted"/>
<reference evidence="2 3" key="1">
    <citation type="submission" date="2019-09" db="EMBL/GenBank/DDBJ databases">
        <title>Pararcticibacter amylolyticus gen. nov., sp. nov., isolated from a rottenly hemp rope, and reclassification of Pedobacter tournemirensis as Pararcticibacter tournemirensis comb. nov.</title>
        <authorList>
            <person name="Cai Y."/>
        </authorList>
    </citation>
    <scope>NUCLEOTIDE SEQUENCE [LARGE SCALE GENOMIC DNA]</scope>
    <source>
        <strain evidence="2 3">TF5-37.2-LB10</strain>
    </source>
</reference>
<comment type="caution">
    <text evidence="2">The sequence shown here is derived from an EMBL/GenBank/DDBJ whole genome shotgun (WGS) entry which is preliminary data.</text>
</comment>
<dbReference type="AlphaFoldDB" id="A0A5M9GQL9"/>
<organism evidence="2 3">
    <name type="scientific">Arcticibacter tournemirensis</name>
    <dbReference type="NCBI Taxonomy" id="699437"/>
    <lineage>
        <taxon>Bacteria</taxon>
        <taxon>Pseudomonadati</taxon>
        <taxon>Bacteroidota</taxon>
        <taxon>Sphingobacteriia</taxon>
        <taxon>Sphingobacteriales</taxon>
        <taxon>Sphingobacteriaceae</taxon>
        <taxon>Arcticibacter</taxon>
    </lineage>
</organism>
<sequence length="118" mass="14290">MEKFYNETLEKLETDIKELEMEADSSIQQVETVIRLIIKCLANVKDYVLNKGFKNTDEEIRFFKYQKPVMVSKLIYYNAIYKIETKKAYGAKPIRNYLNNELKKLKRFFDNNLEFYKY</sequence>
<keyword evidence="3" id="KW-1185">Reference proteome</keyword>
<evidence type="ECO:0000256" key="1">
    <source>
        <dbReference type="SAM" id="Coils"/>
    </source>
</evidence>
<keyword evidence="1" id="KW-0175">Coiled coil</keyword>
<evidence type="ECO:0000313" key="3">
    <source>
        <dbReference type="Proteomes" id="UP000322918"/>
    </source>
</evidence>
<name>A0A5M9GQL9_9SPHI</name>
<dbReference type="Pfam" id="PF09357">
    <property type="entry name" value="RteC"/>
    <property type="match status" value="1"/>
</dbReference>
<dbReference type="InterPro" id="IPR018534">
    <property type="entry name" value="Tet_reg_excision_RteC"/>
</dbReference>
<accession>A0A5M9GQL9</accession>
<dbReference type="EMBL" id="VWNE01000047">
    <property type="protein sequence ID" value="KAA8476031.1"/>
    <property type="molecule type" value="Genomic_DNA"/>
</dbReference>
<feature type="coiled-coil region" evidence="1">
    <location>
        <begin position="2"/>
        <end position="29"/>
    </location>
</feature>
<evidence type="ECO:0008006" key="4">
    <source>
        <dbReference type="Google" id="ProtNLM"/>
    </source>
</evidence>
<dbReference type="Proteomes" id="UP000322918">
    <property type="component" value="Unassembled WGS sequence"/>
</dbReference>
<evidence type="ECO:0000313" key="2">
    <source>
        <dbReference type="EMBL" id="KAA8476031.1"/>
    </source>
</evidence>
<dbReference type="OrthoDB" id="790983at2"/>
<protein>
    <recommendedName>
        <fullName evidence="4">Tetracycline regulation of excision, RteC</fullName>
    </recommendedName>
</protein>